<feature type="transmembrane region" description="Helical" evidence="1">
    <location>
        <begin position="440"/>
        <end position="462"/>
    </location>
</feature>
<dbReference type="PANTHER" id="PTHR35902:SF3">
    <property type="entry name" value="NPCBM-ASSOCIATED, NEW3 DOMAIN OF ALPHA-GALACTOSIDASE"/>
    <property type="match status" value="1"/>
</dbReference>
<keyword evidence="3" id="KW-1185">Reference proteome</keyword>
<reference evidence="2 3" key="1">
    <citation type="submission" date="2017-02" db="EMBL/GenBank/DDBJ databases">
        <title>Natronthermophilus aegyptiacus gen. nov.,sp. nov., an aerobic, extremely halophilic alkalithermophilic archaeon isolated from the athalassohaline Wadi An Natrun, Egypt.</title>
        <authorList>
            <person name="Zhao B."/>
        </authorList>
    </citation>
    <scope>NUCLEOTIDE SEQUENCE [LARGE SCALE GENOMIC DNA]</scope>
    <source>
        <strain evidence="2 3">CGMCC 1.3597</strain>
    </source>
</reference>
<comment type="caution">
    <text evidence="2">The sequence shown here is derived from an EMBL/GenBank/DDBJ whole genome shotgun (WGS) entry which is preliminary data.</text>
</comment>
<keyword evidence="1" id="KW-0472">Membrane</keyword>
<sequence length="465" mass="50029">MREAVTTARNVELEADADDTPLTVRSGTMAIGPVADSQPNDATTLAVDVPNNIDAGTYSIDVDVSYDYTWRTTSSRGVYERSASDSMTIDVVVDDDARFEIVDVSTDAQIGNSGTMTVEVTNVGNETASNVNVALESMSSGFLFGDLTHETTTAQDTAMIDELEPNETAPVKYDVSVLPGTSERYYMLDGTVTFETPDGLQRADDSPTAGVTPLAEQRFSIDNVDSSLYVGEDGYLHGVVTNDGPTKAENVVVQYTDESQTVIPIEPSIAVGSLEPGESEAFSMPLDISSEAEAIDRTIDLGVVYRTADFEQRMYEDLEVVTAVNEQRDEFIVDVPDREIAAGDEKHIDVEVTNNLDETVTDVEASLFASDPLDSDDDEAFIQELEPGETVTMTFQLDADGDAAEKTYPISFDFRYDDASGTSHLSDTTRVAIDVTASSGGLPVGAIATITVLSLGAGAYIFQRR</sequence>
<dbReference type="AlphaFoldDB" id="A0A202EDR8"/>
<name>A0A202EDR8_9EURY</name>
<dbReference type="Proteomes" id="UP000196084">
    <property type="component" value="Unassembled WGS sequence"/>
</dbReference>
<accession>A0A202EDR8</accession>
<protein>
    <submittedName>
        <fullName evidence="2">Exo-alpha-sialidase</fullName>
    </submittedName>
</protein>
<evidence type="ECO:0000313" key="2">
    <source>
        <dbReference type="EMBL" id="OVE86394.1"/>
    </source>
</evidence>
<keyword evidence="1" id="KW-0812">Transmembrane</keyword>
<dbReference type="Gene3D" id="2.60.40.10">
    <property type="entry name" value="Immunoglobulins"/>
    <property type="match status" value="2"/>
</dbReference>
<proteinExistence type="predicted"/>
<evidence type="ECO:0000313" key="3">
    <source>
        <dbReference type="Proteomes" id="UP000196084"/>
    </source>
</evidence>
<gene>
    <name evidence="2" type="ORF">B2G88_01500</name>
</gene>
<dbReference type="EMBL" id="MWPH01000001">
    <property type="protein sequence ID" value="OVE86394.1"/>
    <property type="molecule type" value="Genomic_DNA"/>
</dbReference>
<keyword evidence="1" id="KW-1133">Transmembrane helix</keyword>
<dbReference type="PANTHER" id="PTHR35902">
    <property type="entry name" value="S-LAYER DOMAIN-LIKE PROTEIN-RELATED"/>
    <property type="match status" value="1"/>
</dbReference>
<evidence type="ECO:0000256" key="1">
    <source>
        <dbReference type="SAM" id="Phobius"/>
    </source>
</evidence>
<organism evidence="2 3">
    <name type="scientific">Natronolimnobius baerhuensis</name>
    <dbReference type="NCBI Taxonomy" id="253108"/>
    <lineage>
        <taxon>Archaea</taxon>
        <taxon>Methanobacteriati</taxon>
        <taxon>Methanobacteriota</taxon>
        <taxon>Stenosarchaea group</taxon>
        <taxon>Halobacteria</taxon>
        <taxon>Halobacteriales</taxon>
        <taxon>Natrialbaceae</taxon>
        <taxon>Natronolimnobius</taxon>
    </lineage>
</organism>
<dbReference type="InterPro" id="IPR013783">
    <property type="entry name" value="Ig-like_fold"/>
</dbReference>